<evidence type="ECO:0000256" key="1">
    <source>
        <dbReference type="SAM" id="MobiDB-lite"/>
    </source>
</evidence>
<dbReference type="GO" id="GO:0030866">
    <property type="term" value="P:cortical actin cytoskeleton organization"/>
    <property type="evidence" value="ECO:0007669"/>
    <property type="project" value="TreeGrafter"/>
</dbReference>
<dbReference type="STRING" id="10195.A0A3M7Q8X0"/>
<dbReference type="EMBL" id="REGN01006904">
    <property type="protein sequence ID" value="RNA07897.1"/>
    <property type="molecule type" value="Genomic_DNA"/>
</dbReference>
<dbReference type="PROSITE" id="PS51444">
    <property type="entry name" value="FH2"/>
    <property type="match status" value="1"/>
</dbReference>
<dbReference type="Proteomes" id="UP000276133">
    <property type="component" value="Unassembled WGS sequence"/>
</dbReference>
<dbReference type="AlphaFoldDB" id="A0A3M7Q8X0"/>
<dbReference type="SUPFAM" id="SSF101447">
    <property type="entry name" value="Formin homology 2 domain (FH2 domain)"/>
    <property type="match status" value="1"/>
</dbReference>
<dbReference type="GO" id="GO:0005856">
    <property type="term" value="C:cytoskeleton"/>
    <property type="evidence" value="ECO:0007669"/>
    <property type="project" value="TreeGrafter"/>
</dbReference>
<dbReference type="PANTHER" id="PTHR45920:SF4">
    <property type="entry name" value="FORMIN HOMOLOGY 2 DOMAIN CONTAINING, ISOFORM I"/>
    <property type="match status" value="1"/>
</dbReference>
<feature type="compositionally biased region" description="Polar residues" evidence="1">
    <location>
        <begin position="180"/>
        <end position="198"/>
    </location>
</feature>
<keyword evidence="4" id="KW-1185">Reference proteome</keyword>
<gene>
    <name evidence="3" type="ORF">BpHYR1_042646</name>
</gene>
<dbReference type="InterPro" id="IPR042201">
    <property type="entry name" value="FH2_Formin_sf"/>
</dbReference>
<reference evidence="3 4" key="1">
    <citation type="journal article" date="2018" name="Sci. Rep.">
        <title>Genomic signatures of local adaptation to the degree of environmental predictability in rotifers.</title>
        <authorList>
            <person name="Franch-Gras L."/>
            <person name="Hahn C."/>
            <person name="Garcia-Roger E.M."/>
            <person name="Carmona M.J."/>
            <person name="Serra M."/>
            <person name="Gomez A."/>
        </authorList>
    </citation>
    <scope>NUCLEOTIDE SEQUENCE [LARGE SCALE GENOMIC DNA]</scope>
    <source>
        <strain evidence="3">HYR1</strain>
    </source>
</reference>
<dbReference type="GO" id="GO:0051015">
    <property type="term" value="F:actin filament binding"/>
    <property type="evidence" value="ECO:0007669"/>
    <property type="project" value="TreeGrafter"/>
</dbReference>
<proteinExistence type="predicted"/>
<dbReference type="GO" id="GO:0005737">
    <property type="term" value="C:cytoplasm"/>
    <property type="evidence" value="ECO:0007669"/>
    <property type="project" value="TreeGrafter"/>
</dbReference>
<comment type="caution">
    <text evidence="3">The sequence shown here is derived from an EMBL/GenBank/DDBJ whole genome shotgun (WGS) entry which is preliminary data.</text>
</comment>
<feature type="domain" description="FH2" evidence="2">
    <location>
        <begin position="1"/>
        <end position="85"/>
    </location>
</feature>
<feature type="region of interest" description="Disordered" evidence="1">
    <location>
        <begin position="180"/>
        <end position="201"/>
    </location>
</feature>
<evidence type="ECO:0000313" key="4">
    <source>
        <dbReference type="Proteomes" id="UP000276133"/>
    </source>
</evidence>
<evidence type="ECO:0000259" key="2">
    <source>
        <dbReference type="PROSITE" id="PS51444"/>
    </source>
</evidence>
<feature type="non-terminal residue" evidence="3">
    <location>
        <position position="1"/>
    </location>
</feature>
<organism evidence="3 4">
    <name type="scientific">Brachionus plicatilis</name>
    <name type="common">Marine rotifer</name>
    <name type="synonym">Brachionus muelleri</name>
    <dbReference type="NCBI Taxonomy" id="10195"/>
    <lineage>
        <taxon>Eukaryota</taxon>
        <taxon>Metazoa</taxon>
        <taxon>Spiralia</taxon>
        <taxon>Gnathifera</taxon>
        <taxon>Rotifera</taxon>
        <taxon>Eurotatoria</taxon>
        <taxon>Monogononta</taxon>
        <taxon>Pseudotrocha</taxon>
        <taxon>Ploima</taxon>
        <taxon>Brachionidae</taxon>
        <taxon>Brachionus</taxon>
    </lineage>
</organism>
<dbReference type="PANTHER" id="PTHR45920">
    <property type="entry name" value="FORMIN HOMOLOGY 2 DOMAIN CONTAINING, ISOFORM I"/>
    <property type="match status" value="1"/>
</dbReference>
<name>A0A3M7Q8X0_BRAPC</name>
<dbReference type="OrthoDB" id="9806920at2759"/>
<feature type="region of interest" description="Disordered" evidence="1">
    <location>
        <begin position="220"/>
        <end position="257"/>
    </location>
</feature>
<sequence length="257" mass="29252">LSDFLADCAERIQVLKLVHDRLMNRFRKFLIYLGYSKSQAMEYKVKEFCKLISEFALEYKTVRDRLLQQQEKRANHLERHRTRGKLITDSGRFGKNIENSTNDMSLNENAYLRTSGPKSAHINHTNKIEDNNMMEVIFKNPGEESKTSSSSRNIHGSMNNLSTVAGGLPGIRGRTRQSISGINTSMNGSETRNSSSIPGQGKMFTTDTEMEDETVDLLVKSTLAAPKGPPPKKRTKKYGERKSFRRTRNLNDEDNEI</sequence>
<protein>
    <submittedName>
        <fullName evidence="3">FH1 FH2 domain-containing 3</fullName>
    </submittedName>
</protein>
<dbReference type="InterPro" id="IPR015425">
    <property type="entry name" value="FH2_Formin"/>
</dbReference>
<accession>A0A3M7Q8X0</accession>
<dbReference type="Gene3D" id="1.20.58.2220">
    <property type="entry name" value="Formin, FH2 domain"/>
    <property type="match status" value="1"/>
</dbReference>
<evidence type="ECO:0000313" key="3">
    <source>
        <dbReference type="EMBL" id="RNA07897.1"/>
    </source>
</evidence>